<feature type="region of interest" description="Disordered" evidence="9">
    <location>
        <begin position="1578"/>
        <end position="1599"/>
    </location>
</feature>
<sequence>METTEMTSPMIAVSAAVVDNPPDGELMKGQPKDQADQQAVSSSPTTAASAASPTRQNDDDGIHLAPEASKLTPVGSGGLQVASERRLSFVQPEGRARSRSVGEKQWTRVRAVMAWYTRLRRIKNIPGIGSNADGAVLAPDTVPVPSASHDPSSIGEGRSRSAQRWMKLRTTVQLTSAISNTVAQSKKTSLKREDSFIARFSTRQIPEAQETFDATDEGGSSSGGNGGSGTCGGGLPPLGDNNKAAGGAGNSVAEKVKRRRRHQKPPRSVLNPDENGLFYWLAFLALWVLYNLWTVVVRLAFPELHQDGNLFAWNVCDALGDAAYALDIAVQFRTGYLEQGIMVHDSQKLAAHYVRSKAFLIDIFSLLPIDWMLLTDQVANPVLARWRPAGRFLRLAKLYRVFAFYYVVESRIVYPNAWRVVNLVHILLMLAHWFGCFYFLLSESEGFQSDWSYPYPEGDFATLTRKYLGSLYWSTLTLTTIGDLPTPETNAEYIFTIASYLIGVFIFATIVGQVGNVITNRNASRLEFERLLDTAKLYMRHHKVPRSMQRRVQRWYDYSWSRGRIQGGGDTSSALRILPDKLKTELALHVNLATLKKVSIFKECQPEFLHDLVLKMRASIFTPGDMICRRGEVAREMFIIADGILEVISSETGKVLTTMQAGDFFGEIGILNLDGLNKRTADVRSVGYAELFSLSREDVLSAMKDYPEAEEILLSLGRKRLMEARKMASQHRAQMARKGLLALERAAQLRAQQQEATADTVTSSAAEGSTQSAAAKFTERIRSDVFGLKKAISKSFKESRRPKSDSPTIEMGTYGGLGSTLSKASSVPLGNSTLMSMSPSGSKSHLLRRMPRVASDEAQGTHNSSNEDCRLTQPLLQKPESPVEVIGAGLPLFQRLKLLRQRELEREKQQQQEQEALLAKNEEAETVRSLQQVSVALEATTDGVSGKSTPPPPSTPPSQTRDDKQARHISFLDETLPEKKRDYVPADPPKARGKSARWTLPGMVSKTSEAAKLGKTRLSRLNTIKQASSSSSAIDSLEQAEPPPPLPPPLPPTPPFWQSSKPCPSPPPRPQAPPRPPAPHFPGLGMRRKKPPRRAQTMRPEDSPCSVPETDVLYHPTAQPFRSMMKQPWHWSSDLVQQSATPPLSSKSRPTGPAGGPHAGRRFSRQNTIQVVSDVQGVLSDILRDIVPNSKTSSRPATNKPLKANPSVQSPASVDYGAMRQPATNWESVRHETIVGDRPPQRPHRLNLRQCKNRSSRDYNSIDDLSPEYTVLPFVKRLKILNERQKIVELQKALTTTATSMASGTSGDRGSTSIAPTQNSLASSIQIPATEGDKAALVAAECNETPERVCLKKMLKSASRKEMLLPQDKSHRMKLLRSQTVEGYAIRHSNFTKLNHQRVKNNHKIAQTMPSPPPMPLYQQVNPVLADPTVRPPTPLPADQDLPEFNSIAVEQKQLSFFKTSGQDGVKEECVAELLTAIKTVLQDRLDEIQARFQAQILRLQSEVEKKDQLICQLEIQLESLGVQPVIPVHQVSSETHSEREEQTSSIESDEEDDDDSRTLRYFARSVSKGSFIHLAPASPATSQLPSPDSHPKSPCLSVDDMLDSAAEELPSTAVLNPEPLWQLEFGSCWQRMQSSTTPVTSNPKDFILDIEESSLSSVSSSSGTETGSSAKRKKMRATMSLDVGSSRRQAAATAGVLKTISARSESRSPSAPYNPNWEILMLAESLDKDDDDFDGQSLPSRLRPEELPAALPAVVRRRRSLRSSASVDPQTIGSAKSKKMIEKWYWSYPPPNQDEPTDFPAKSDGGK</sequence>
<evidence type="ECO:0000256" key="4">
    <source>
        <dbReference type="ARBA" id="ARBA00022989"/>
    </source>
</evidence>
<feature type="transmembrane region" description="Helical" evidence="10">
    <location>
        <begin position="420"/>
        <end position="441"/>
    </location>
</feature>
<evidence type="ECO:0000256" key="5">
    <source>
        <dbReference type="ARBA" id="ARBA00023065"/>
    </source>
</evidence>
<organism evidence="12 13">
    <name type="scientific">Daphnia sinensis</name>
    <dbReference type="NCBI Taxonomy" id="1820382"/>
    <lineage>
        <taxon>Eukaryota</taxon>
        <taxon>Metazoa</taxon>
        <taxon>Ecdysozoa</taxon>
        <taxon>Arthropoda</taxon>
        <taxon>Crustacea</taxon>
        <taxon>Branchiopoda</taxon>
        <taxon>Diplostraca</taxon>
        <taxon>Cladocera</taxon>
        <taxon>Anomopoda</taxon>
        <taxon>Daphniidae</taxon>
        <taxon>Daphnia</taxon>
        <taxon>Daphnia similis group</taxon>
    </lineage>
</organism>
<dbReference type="PANTHER" id="PTHR45638">
    <property type="entry name" value="CYCLIC NUCLEOTIDE-GATED CATION CHANNEL SUBUNIT A"/>
    <property type="match status" value="1"/>
</dbReference>
<gene>
    <name evidence="12" type="ORF">GHT06_009575</name>
</gene>
<evidence type="ECO:0000256" key="8">
    <source>
        <dbReference type="ARBA" id="ARBA00023303"/>
    </source>
</evidence>
<dbReference type="EMBL" id="WJBH02000001">
    <property type="protein sequence ID" value="KAI9565781.1"/>
    <property type="molecule type" value="Genomic_DNA"/>
</dbReference>
<feature type="region of interest" description="Disordered" evidence="9">
    <location>
        <begin position="1188"/>
        <end position="1213"/>
    </location>
</feature>
<feature type="compositionally biased region" description="Low complexity" evidence="9">
    <location>
        <begin position="39"/>
        <end position="54"/>
    </location>
</feature>
<feature type="transmembrane region" description="Helical" evidence="10">
    <location>
        <begin position="493"/>
        <end position="515"/>
    </location>
</feature>
<feature type="region of interest" description="Disordered" evidence="9">
    <location>
        <begin position="1531"/>
        <end position="1557"/>
    </location>
</feature>
<keyword evidence="4 10" id="KW-1133">Transmembrane helix</keyword>
<evidence type="ECO:0000256" key="9">
    <source>
        <dbReference type="SAM" id="MobiDB-lite"/>
    </source>
</evidence>
<comment type="caution">
    <text evidence="12">The sequence shown here is derived from an EMBL/GenBank/DDBJ whole genome shotgun (WGS) entry which is preliminary data.</text>
</comment>
<dbReference type="GO" id="GO:0044877">
    <property type="term" value="F:protein-containing complex binding"/>
    <property type="evidence" value="ECO:0007669"/>
    <property type="project" value="TreeGrafter"/>
</dbReference>
<dbReference type="Gene3D" id="1.10.287.70">
    <property type="match status" value="1"/>
</dbReference>
<dbReference type="PROSITE" id="PS50042">
    <property type="entry name" value="CNMP_BINDING_3"/>
    <property type="match status" value="1"/>
</dbReference>
<dbReference type="CDD" id="cd00038">
    <property type="entry name" value="CAP_ED"/>
    <property type="match status" value="1"/>
</dbReference>
<dbReference type="SMART" id="SM00100">
    <property type="entry name" value="cNMP"/>
    <property type="match status" value="1"/>
</dbReference>
<evidence type="ECO:0000256" key="3">
    <source>
        <dbReference type="ARBA" id="ARBA00022692"/>
    </source>
</evidence>
<dbReference type="Gene3D" id="1.10.287.630">
    <property type="entry name" value="Helix hairpin bin"/>
    <property type="match status" value="1"/>
</dbReference>
<feature type="region of interest" description="Disordered" evidence="9">
    <location>
        <begin position="1135"/>
        <end position="1167"/>
    </location>
</feature>
<dbReference type="InterPro" id="IPR018488">
    <property type="entry name" value="cNMP-bd_CS"/>
</dbReference>
<evidence type="ECO:0000256" key="6">
    <source>
        <dbReference type="ARBA" id="ARBA00023136"/>
    </source>
</evidence>
<evidence type="ECO:0000313" key="12">
    <source>
        <dbReference type="EMBL" id="KAI9565781.1"/>
    </source>
</evidence>
<dbReference type="Gene3D" id="2.60.120.10">
    <property type="entry name" value="Jelly Rolls"/>
    <property type="match status" value="1"/>
</dbReference>
<feature type="region of interest" description="Disordered" evidence="9">
    <location>
        <begin position="794"/>
        <end position="817"/>
    </location>
</feature>
<dbReference type="SUPFAM" id="SSF51206">
    <property type="entry name" value="cAMP-binding domain-like"/>
    <property type="match status" value="1"/>
</dbReference>
<evidence type="ECO:0000259" key="11">
    <source>
        <dbReference type="PROSITE" id="PS50042"/>
    </source>
</evidence>
<feature type="region of interest" description="Disordered" evidence="9">
    <location>
        <begin position="1658"/>
        <end position="1687"/>
    </location>
</feature>
<keyword evidence="13" id="KW-1185">Reference proteome</keyword>
<evidence type="ECO:0000313" key="13">
    <source>
        <dbReference type="Proteomes" id="UP000820818"/>
    </source>
</evidence>
<dbReference type="SUPFAM" id="SSF81324">
    <property type="entry name" value="Voltage-gated potassium channels"/>
    <property type="match status" value="1"/>
</dbReference>
<feature type="transmembrane region" description="Helical" evidence="10">
    <location>
        <begin position="277"/>
        <end position="301"/>
    </location>
</feature>
<keyword evidence="3 10" id="KW-0812">Transmembrane</keyword>
<feature type="compositionally biased region" description="Polar residues" evidence="9">
    <location>
        <begin position="1135"/>
        <end position="1149"/>
    </location>
</feature>
<feature type="compositionally biased region" description="Basic and acidic residues" evidence="9">
    <location>
        <begin position="795"/>
        <end position="804"/>
    </location>
</feature>
<accession>A0AAD5LN45</accession>
<dbReference type="PROSITE" id="PS00888">
    <property type="entry name" value="CNMP_BINDING_1"/>
    <property type="match status" value="1"/>
</dbReference>
<proteinExistence type="predicted"/>
<feature type="region of interest" description="Disordered" evidence="9">
    <location>
        <begin position="1"/>
        <end position="78"/>
    </location>
</feature>
<feature type="compositionally biased region" description="Low complexity" evidence="9">
    <location>
        <begin position="1658"/>
        <end position="1670"/>
    </location>
</feature>
<dbReference type="GO" id="GO:0005221">
    <property type="term" value="F:intracellularly cyclic nucleotide-activated monoatomic cation channel activity"/>
    <property type="evidence" value="ECO:0007669"/>
    <property type="project" value="InterPro"/>
</dbReference>
<feature type="region of interest" description="Disordered" evidence="9">
    <location>
        <begin position="207"/>
        <end position="268"/>
    </location>
</feature>
<reference evidence="12 13" key="1">
    <citation type="submission" date="2022-05" db="EMBL/GenBank/DDBJ databases">
        <title>A multi-omics perspective on studying reproductive biology in Daphnia sinensis.</title>
        <authorList>
            <person name="Jia J."/>
        </authorList>
    </citation>
    <scope>NUCLEOTIDE SEQUENCE [LARGE SCALE GENOMIC DNA]</scope>
    <source>
        <strain evidence="12 13">WSL</strain>
    </source>
</reference>
<feature type="compositionally biased region" description="Pro residues" evidence="9">
    <location>
        <begin position="1063"/>
        <end position="1080"/>
    </location>
</feature>
<feature type="compositionally biased region" description="Polar residues" evidence="9">
    <location>
        <begin position="757"/>
        <end position="773"/>
    </location>
</feature>
<feature type="domain" description="Cyclic nucleotide-binding" evidence="11">
    <location>
        <begin position="600"/>
        <end position="697"/>
    </location>
</feature>
<keyword evidence="5" id="KW-0406">Ion transport</keyword>
<keyword evidence="2" id="KW-0813">Transport</keyword>
<evidence type="ECO:0000256" key="1">
    <source>
        <dbReference type="ARBA" id="ARBA00004141"/>
    </source>
</evidence>
<dbReference type="Pfam" id="PF00520">
    <property type="entry name" value="Ion_trans"/>
    <property type="match status" value="1"/>
</dbReference>
<dbReference type="InterPro" id="IPR018490">
    <property type="entry name" value="cNMP-bd_dom_sf"/>
</dbReference>
<dbReference type="PROSITE" id="PS00889">
    <property type="entry name" value="CNMP_BINDING_2"/>
    <property type="match status" value="1"/>
</dbReference>
<dbReference type="Pfam" id="PF00027">
    <property type="entry name" value="cNMP_binding"/>
    <property type="match status" value="1"/>
</dbReference>
<dbReference type="PANTHER" id="PTHR45638:SF7">
    <property type="entry name" value="CYCLIC NUCLEOTIDE-GATED ION CHANNEL-LIKE, ISOFORM E"/>
    <property type="match status" value="1"/>
</dbReference>
<keyword evidence="8" id="KW-0407">Ion channel</keyword>
<dbReference type="FunFam" id="1.10.287.630:FF:000001">
    <property type="entry name" value="Cyclic nucleotide-gated channel alpha 3"/>
    <property type="match status" value="1"/>
</dbReference>
<dbReference type="Proteomes" id="UP000820818">
    <property type="component" value="Linkage Group LG1"/>
</dbReference>
<name>A0AAD5LN45_9CRUS</name>
<dbReference type="InterPro" id="IPR050866">
    <property type="entry name" value="CNG_cation_channel"/>
</dbReference>
<dbReference type="InterPro" id="IPR005821">
    <property type="entry name" value="Ion_trans_dom"/>
</dbReference>
<keyword evidence="6 10" id="KW-0472">Membrane</keyword>
<feature type="compositionally biased region" description="Gly residues" evidence="9">
    <location>
        <begin position="220"/>
        <end position="236"/>
    </location>
</feature>
<keyword evidence="7" id="KW-1071">Ligand-gated ion channel</keyword>
<feature type="compositionally biased region" description="Basic residues" evidence="9">
    <location>
        <begin position="256"/>
        <end position="265"/>
    </location>
</feature>
<comment type="subcellular location">
    <subcellularLocation>
        <location evidence="1">Membrane</location>
        <topology evidence="1">Multi-pass membrane protein</topology>
    </subcellularLocation>
</comment>
<dbReference type="InterPro" id="IPR000595">
    <property type="entry name" value="cNMP-bd_dom"/>
</dbReference>
<dbReference type="GO" id="GO:0016020">
    <property type="term" value="C:membrane"/>
    <property type="evidence" value="ECO:0007669"/>
    <property type="project" value="UniProtKB-SubCell"/>
</dbReference>
<evidence type="ECO:0000256" key="10">
    <source>
        <dbReference type="SAM" id="Phobius"/>
    </source>
</evidence>
<protein>
    <recommendedName>
        <fullName evidence="11">Cyclic nucleotide-binding domain-containing protein</fullName>
    </recommendedName>
</protein>
<feature type="region of interest" description="Disordered" evidence="9">
    <location>
        <begin position="1750"/>
        <end position="1808"/>
    </location>
</feature>
<feature type="region of interest" description="Disordered" evidence="9">
    <location>
        <begin position="754"/>
        <end position="774"/>
    </location>
</feature>
<feature type="compositionally biased region" description="Pro residues" evidence="9">
    <location>
        <begin position="1041"/>
        <end position="1055"/>
    </location>
</feature>
<evidence type="ECO:0000256" key="7">
    <source>
        <dbReference type="ARBA" id="ARBA00023286"/>
    </source>
</evidence>
<dbReference type="InterPro" id="IPR014710">
    <property type="entry name" value="RmlC-like_jellyroll"/>
</dbReference>
<feature type="region of interest" description="Disordered" evidence="9">
    <location>
        <begin position="940"/>
        <end position="1110"/>
    </location>
</feature>
<evidence type="ECO:0000256" key="2">
    <source>
        <dbReference type="ARBA" id="ARBA00022448"/>
    </source>
</evidence>